<evidence type="ECO:0000313" key="7">
    <source>
        <dbReference type="EMBL" id="KEF32913.1"/>
    </source>
</evidence>
<name>A0A072N7E2_9GAMM</name>
<accession>A0A072N7E2</accession>
<gene>
    <name evidence="7" type="ORF">D777_00475</name>
</gene>
<keyword evidence="3 5" id="KW-1133">Transmembrane helix</keyword>
<dbReference type="RefSeq" id="WP_160171423.1">
    <property type="nucleotide sequence ID" value="NZ_ANIE01000002.1"/>
</dbReference>
<dbReference type="Gene3D" id="1.20.1540.10">
    <property type="entry name" value="Rhomboid-like"/>
    <property type="match status" value="1"/>
</dbReference>
<dbReference type="SUPFAM" id="SSF144091">
    <property type="entry name" value="Rhomboid-like"/>
    <property type="match status" value="1"/>
</dbReference>
<dbReference type="InterPro" id="IPR035952">
    <property type="entry name" value="Rhomboid-like_sf"/>
</dbReference>
<evidence type="ECO:0000256" key="2">
    <source>
        <dbReference type="ARBA" id="ARBA00022692"/>
    </source>
</evidence>
<evidence type="ECO:0000256" key="4">
    <source>
        <dbReference type="ARBA" id="ARBA00023136"/>
    </source>
</evidence>
<organism evidence="7 8">
    <name type="scientific">Marinobacter nitratireducens</name>
    <dbReference type="NCBI Taxonomy" id="1137280"/>
    <lineage>
        <taxon>Bacteria</taxon>
        <taxon>Pseudomonadati</taxon>
        <taxon>Pseudomonadota</taxon>
        <taxon>Gammaproteobacteria</taxon>
        <taxon>Pseudomonadales</taxon>
        <taxon>Marinobacteraceae</taxon>
        <taxon>Marinobacter</taxon>
    </lineage>
</organism>
<dbReference type="STRING" id="1137280.D777_00475"/>
<evidence type="ECO:0000259" key="6">
    <source>
        <dbReference type="Pfam" id="PF01694"/>
    </source>
</evidence>
<dbReference type="NCBIfam" id="TIGR03902">
    <property type="entry name" value="rhom_GG_sort"/>
    <property type="match status" value="1"/>
</dbReference>
<evidence type="ECO:0000256" key="1">
    <source>
        <dbReference type="ARBA" id="ARBA00004141"/>
    </source>
</evidence>
<evidence type="ECO:0000313" key="8">
    <source>
        <dbReference type="Proteomes" id="UP000035057"/>
    </source>
</evidence>
<reference evidence="7 8" key="1">
    <citation type="submission" date="2012-12" db="EMBL/GenBank/DDBJ databases">
        <title>Genome assembly of Marinobacter sp. AK21.</title>
        <authorList>
            <person name="Khatri I."/>
            <person name="Kumar R."/>
            <person name="Vaidya B."/>
            <person name="Subramanian S."/>
            <person name="Pinnaka A."/>
        </authorList>
    </citation>
    <scope>NUCLEOTIDE SEQUENCE [LARGE SCALE GENOMIC DNA]</scope>
    <source>
        <strain evidence="7 8">AK21</strain>
    </source>
</reference>
<dbReference type="EMBL" id="ANIE01000002">
    <property type="protein sequence ID" value="KEF32913.1"/>
    <property type="molecule type" value="Genomic_DNA"/>
</dbReference>
<feature type="transmembrane region" description="Helical" evidence="5">
    <location>
        <begin position="142"/>
        <end position="164"/>
    </location>
</feature>
<dbReference type="OrthoDB" id="196054at2"/>
<dbReference type="GO" id="GO:0016020">
    <property type="term" value="C:membrane"/>
    <property type="evidence" value="ECO:0007669"/>
    <property type="project" value="UniProtKB-SubCell"/>
</dbReference>
<comment type="subcellular location">
    <subcellularLocation>
        <location evidence="1">Membrane</location>
        <topology evidence="1">Multi-pass membrane protein</topology>
    </subcellularLocation>
</comment>
<dbReference type="AlphaFoldDB" id="A0A072N7E2"/>
<proteinExistence type="predicted"/>
<feature type="transmembrane region" description="Helical" evidence="5">
    <location>
        <begin position="111"/>
        <end position="130"/>
    </location>
</feature>
<dbReference type="PANTHER" id="PTHR43731:SF16">
    <property type="entry name" value="RHOMBOSORTASE"/>
    <property type="match status" value="1"/>
</dbReference>
<evidence type="ECO:0000256" key="3">
    <source>
        <dbReference type="ARBA" id="ARBA00022989"/>
    </source>
</evidence>
<dbReference type="InterPro" id="IPR050925">
    <property type="entry name" value="Rhomboid_protease_S54"/>
</dbReference>
<dbReference type="InterPro" id="IPR023826">
    <property type="entry name" value="Rhom-like_SP_proteobac"/>
</dbReference>
<feature type="transmembrane region" description="Helical" evidence="5">
    <location>
        <begin position="85"/>
        <end position="102"/>
    </location>
</feature>
<keyword evidence="4 5" id="KW-0472">Membrane</keyword>
<dbReference type="GO" id="GO:0004252">
    <property type="term" value="F:serine-type endopeptidase activity"/>
    <property type="evidence" value="ECO:0007669"/>
    <property type="project" value="InterPro"/>
</dbReference>
<protein>
    <submittedName>
        <fullName evidence="7">Rhomboid-like protein</fullName>
    </submittedName>
</protein>
<dbReference type="InterPro" id="IPR022764">
    <property type="entry name" value="Peptidase_S54_rhomboid_dom"/>
</dbReference>
<dbReference type="Pfam" id="PF01694">
    <property type="entry name" value="Rhomboid"/>
    <property type="match status" value="1"/>
</dbReference>
<feature type="transmembrane region" description="Helical" evidence="5">
    <location>
        <begin position="61"/>
        <end position="79"/>
    </location>
</feature>
<dbReference type="PATRIC" id="fig|1137280.3.peg.292"/>
<feature type="domain" description="Peptidase S54 rhomboid" evidence="6">
    <location>
        <begin position="20"/>
        <end position="161"/>
    </location>
</feature>
<keyword evidence="2 5" id="KW-0812">Transmembrane</keyword>
<dbReference type="Proteomes" id="UP000035057">
    <property type="component" value="Unassembled WGS sequence"/>
</dbReference>
<evidence type="ECO:0000256" key="5">
    <source>
        <dbReference type="SAM" id="Phobius"/>
    </source>
</evidence>
<feature type="transmembrane region" description="Helical" evidence="5">
    <location>
        <begin position="35"/>
        <end position="52"/>
    </location>
</feature>
<dbReference type="PANTHER" id="PTHR43731">
    <property type="entry name" value="RHOMBOID PROTEASE"/>
    <property type="match status" value="1"/>
</dbReference>
<keyword evidence="8" id="KW-1185">Reference proteome</keyword>
<comment type="caution">
    <text evidence="7">The sequence shown here is derived from an EMBL/GenBank/DDBJ whole genome shotgun (WGS) entry which is preliminary data.</text>
</comment>
<sequence>MFHSETAEALQYKSDFVQGGEVWRLVTAHFVHLDWVHLLLNLGGLWLVWLIVGSSFSNDQWLLLIVLMGCAITFGLWLWAPEVSWYVGLSGLLYGMLATGLVRQARRMKSLSVLLLVTILIKTAIDGLYVPLSVTTLTNHQIVVEAHVLGIAAGMIFSVVYRLVCPEKGR</sequence>